<proteinExistence type="predicted"/>
<dbReference type="AlphaFoldDB" id="A0A8J7E0Z8"/>
<sequence length="199" mass="21968">MAKAKTVTHFVAVSDLSKPIAEQEGVLLEVEGRGGDTEKNRAKALEMVNQMWENGQVEAEKFPDGISLEHIFFVPPHSSQLQSPQAINADPHLLPVVQGAQEIIELTKLQIEVQEAAEEAAPYTPIIEAVLDRARPLTPEEKDLAKEKKYGKIIERVGFAIASQEEYSDNCTGNGKLILNAIAWQLGQRNDTPDESQRS</sequence>
<dbReference type="EMBL" id="JADEWZ010000047">
    <property type="protein sequence ID" value="MBE9118452.1"/>
    <property type="molecule type" value="Genomic_DNA"/>
</dbReference>
<name>A0A8J7E0Z8_9CYAN</name>
<dbReference type="Proteomes" id="UP000654482">
    <property type="component" value="Unassembled WGS sequence"/>
</dbReference>
<dbReference type="RefSeq" id="WP_194031536.1">
    <property type="nucleotide sequence ID" value="NZ_JADEWZ010000047.1"/>
</dbReference>
<protein>
    <submittedName>
        <fullName evidence="1">Uncharacterized protein</fullName>
    </submittedName>
</protein>
<organism evidence="1 2">
    <name type="scientific">Lusitaniella coriacea LEGE 07157</name>
    <dbReference type="NCBI Taxonomy" id="945747"/>
    <lineage>
        <taxon>Bacteria</taxon>
        <taxon>Bacillati</taxon>
        <taxon>Cyanobacteriota</taxon>
        <taxon>Cyanophyceae</taxon>
        <taxon>Spirulinales</taxon>
        <taxon>Lusitaniellaceae</taxon>
        <taxon>Lusitaniella</taxon>
    </lineage>
</organism>
<evidence type="ECO:0000313" key="2">
    <source>
        <dbReference type="Proteomes" id="UP000654482"/>
    </source>
</evidence>
<reference evidence="1" key="1">
    <citation type="submission" date="2020-10" db="EMBL/GenBank/DDBJ databases">
        <authorList>
            <person name="Castelo-Branco R."/>
            <person name="Eusebio N."/>
            <person name="Adriana R."/>
            <person name="Vieira A."/>
            <person name="Brugerolle De Fraissinette N."/>
            <person name="Rezende De Castro R."/>
            <person name="Schneider M.P."/>
            <person name="Vasconcelos V."/>
            <person name="Leao P.N."/>
        </authorList>
    </citation>
    <scope>NUCLEOTIDE SEQUENCE</scope>
    <source>
        <strain evidence="1">LEGE 07157</strain>
    </source>
</reference>
<comment type="caution">
    <text evidence="1">The sequence shown here is derived from an EMBL/GenBank/DDBJ whole genome shotgun (WGS) entry which is preliminary data.</text>
</comment>
<accession>A0A8J7E0Z8</accession>
<gene>
    <name evidence="1" type="ORF">IQ249_21405</name>
</gene>
<evidence type="ECO:0000313" key="1">
    <source>
        <dbReference type="EMBL" id="MBE9118452.1"/>
    </source>
</evidence>
<keyword evidence="2" id="KW-1185">Reference proteome</keyword>